<dbReference type="EMBL" id="CAJOBP010002424">
    <property type="protein sequence ID" value="CAF4354050.1"/>
    <property type="molecule type" value="Genomic_DNA"/>
</dbReference>
<dbReference type="Pfam" id="PF04749">
    <property type="entry name" value="PLAC8"/>
    <property type="match status" value="1"/>
</dbReference>
<evidence type="ECO:0000256" key="1">
    <source>
        <dbReference type="ARBA" id="ARBA00009024"/>
    </source>
</evidence>
<accession>A0A820L603</accession>
<dbReference type="Proteomes" id="UP000663825">
    <property type="component" value="Unassembled WGS sequence"/>
</dbReference>
<dbReference type="OrthoDB" id="1045822at2759"/>
<dbReference type="InterPro" id="IPR006461">
    <property type="entry name" value="PLAC_motif_containing"/>
</dbReference>
<evidence type="ECO:0000313" key="4">
    <source>
        <dbReference type="EMBL" id="CAF4225327.1"/>
    </source>
</evidence>
<keyword evidence="6" id="KW-1185">Reference proteome</keyword>
<organism evidence="5 6">
    <name type="scientific">Rotaria socialis</name>
    <dbReference type="NCBI Taxonomy" id="392032"/>
    <lineage>
        <taxon>Eukaryota</taxon>
        <taxon>Metazoa</taxon>
        <taxon>Spiralia</taxon>
        <taxon>Gnathifera</taxon>
        <taxon>Rotifera</taxon>
        <taxon>Eurotatoria</taxon>
        <taxon>Bdelloidea</taxon>
        <taxon>Philodinida</taxon>
        <taxon>Philodinidae</taxon>
        <taxon>Rotaria</taxon>
    </lineage>
</organism>
<sequence>MNRAHQHQPQHGNHPAVIKQQYDSQNVWEFENKWEAGLCGCKPMSRCCFSCCCFCCMGCKLASRLGEAAIIGCCPCTLCYLRTKLRTARRIDGFCCGDLCSACVCGPCAATQIAFELEHQGLWDEEPAKKSKPVRNDRYN</sequence>
<dbReference type="EMBL" id="CAJNYD010000008">
    <property type="protein sequence ID" value="CAF3168628.1"/>
    <property type="molecule type" value="Genomic_DNA"/>
</dbReference>
<dbReference type="Proteomes" id="UP000663851">
    <property type="component" value="Unassembled WGS sequence"/>
</dbReference>
<gene>
    <name evidence="4" type="ORF">HFQ381_LOCUS8893</name>
    <name evidence="3" type="ORF">LUA448_LOCUS282</name>
    <name evidence="2" type="ORF">TIS948_LOCUS452</name>
    <name evidence="5" type="ORF">UJA718_LOCUS15995</name>
</gene>
<evidence type="ECO:0000313" key="5">
    <source>
        <dbReference type="EMBL" id="CAF4354050.1"/>
    </source>
</evidence>
<dbReference type="Proteomes" id="UP000663833">
    <property type="component" value="Unassembled WGS sequence"/>
</dbReference>
<dbReference type="EMBL" id="CAJOBO010000453">
    <property type="protein sequence ID" value="CAF4225327.1"/>
    <property type="molecule type" value="Genomic_DNA"/>
</dbReference>
<dbReference type="EMBL" id="CAJNXB010000012">
    <property type="protein sequence ID" value="CAF2981031.1"/>
    <property type="molecule type" value="Genomic_DNA"/>
</dbReference>
<evidence type="ECO:0000313" key="2">
    <source>
        <dbReference type="EMBL" id="CAF2981031.1"/>
    </source>
</evidence>
<dbReference type="AlphaFoldDB" id="A0A820L603"/>
<protein>
    <submittedName>
        <fullName evidence="5">Uncharacterized protein</fullName>
    </submittedName>
</protein>
<proteinExistence type="inferred from homology"/>
<comment type="similarity">
    <text evidence="1">Belongs to the cornifelin family.</text>
</comment>
<name>A0A820L603_9BILA</name>
<reference evidence="5" key="1">
    <citation type="submission" date="2021-02" db="EMBL/GenBank/DDBJ databases">
        <authorList>
            <person name="Nowell W R."/>
        </authorList>
    </citation>
    <scope>NUCLEOTIDE SEQUENCE</scope>
</reference>
<dbReference type="Proteomes" id="UP000663873">
    <property type="component" value="Unassembled WGS sequence"/>
</dbReference>
<comment type="caution">
    <text evidence="5">The sequence shown here is derived from an EMBL/GenBank/DDBJ whole genome shotgun (WGS) entry which is preliminary data.</text>
</comment>
<evidence type="ECO:0000313" key="3">
    <source>
        <dbReference type="EMBL" id="CAF3168628.1"/>
    </source>
</evidence>
<evidence type="ECO:0000313" key="6">
    <source>
        <dbReference type="Proteomes" id="UP000663873"/>
    </source>
</evidence>